<evidence type="ECO:0000256" key="22">
    <source>
        <dbReference type="SAM" id="SignalP"/>
    </source>
</evidence>
<comment type="catalytic activity">
    <reaction evidence="18">
        <text>L-tyrosyl-[protein] + ATP = O-phospho-L-tyrosyl-[protein] + ADP + H(+)</text>
        <dbReference type="Rhea" id="RHEA:10596"/>
        <dbReference type="Rhea" id="RHEA-COMP:10136"/>
        <dbReference type="Rhea" id="RHEA-COMP:20101"/>
        <dbReference type="ChEBI" id="CHEBI:15378"/>
        <dbReference type="ChEBI" id="CHEBI:30616"/>
        <dbReference type="ChEBI" id="CHEBI:46858"/>
        <dbReference type="ChEBI" id="CHEBI:61978"/>
        <dbReference type="ChEBI" id="CHEBI:456216"/>
        <dbReference type="EC" id="2.7.10.1"/>
    </reaction>
</comment>
<dbReference type="Proteomes" id="UP001381693">
    <property type="component" value="Unassembled WGS sequence"/>
</dbReference>
<organism evidence="24 25">
    <name type="scientific">Halocaridina rubra</name>
    <name type="common">Hawaiian red shrimp</name>
    <dbReference type="NCBI Taxonomy" id="373956"/>
    <lineage>
        <taxon>Eukaryota</taxon>
        <taxon>Metazoa</taxon>
        <taxon>Ecdysozoa</taxon>
        <taxon>Arthropoda</taxon>
        <taxon>Crustacea</taxon>
        <taxon>Multicrustacea</taxon>
        <taxon>Malacostraca</taxon>
        <taxon>Eumalacostraca</taxon>
        <taxon>Eucarida</taxon>
        <taxon>Decapoda</taxon>
        <taxon>Pleocyemata</taxon>
        <taxon>Caridea</taxon>
        <taxon>Atyoidea</taxon>
        <taxon>Atyidae</taxon>
        <taxon>Halocaridina</taxon>
    </lineage>
</organism>
<dbReference type="PANTHER" id="PTHR24416">
    <property type="entry name" value="TYROSINE-PROTEIN KINASE RECEPTOR"/>
    <property type="match status" value="1"/>
</dbReference>
<evidence type="ECO:0000313" key="25">
    <source>
        <dbReference type="Proteomes" id="UP001381693"/>
    </source>
</evidence>
<feature type="transmembrane region" description="Helical" evidence="21">
    <location>
        <begin position="548"/>
        <end position="572"/>
    </location>
</feature>
<evidence type="ECO:0000256" key="11">
    <source>
        <dbReference type="ARBA" id="ARBA00022989"/>
    </source>
</evidence>
<dbReference type="GO" id="GO:0007169">
    <property type="term" value="P:cell surface receptor protein tyrosine kinase signaling pathway"/>
    <property type="evidence" value="ECO:0007669"/>
    <property type="project" value="TreeGrafter"/>
</dbReference>
<dbReference type="EMBL" id="JAXCGZ010007985">
    <property type="protein sequence ID" value="KAK7078148.1"/>
    <property type="molecule type" value="Genomic_DNA"/>
</dbReference>
<keyword evidence="9" id="KW-0418">Kinase</keyword>
<dbReference type="PROSITE" id="PS50011">
    <property type="entry name" value="PROTEIN_KINASE_DOM"/>
    <property type="match status" value="1"/>
</dbReference>
<keyword evidence="17" id="KW-0393">Immunoglobulin domain</keyword>
<evidence type="ECO:0000313" key="24">
    <source>
        <dbReference type="EMBL" id="KAK7078148.1"/>
    </source>
</evidence>
<evidence type="ECO:0000256" key="12">
    <source>
        <dbReference type="ARBA" id="ARBA00023136"/>
    </source>
</evidence>
<evidence type="ECO:0000256" key="18">
    <source>
        <dbReference type="ARBA" id="ARBA00051243"/>
    </source>
</evidence>
<dbReference type="FunFam" id="1.10.510.10:FF:001227">
    <property type="entry name" value="Tyrosine-protein kinase receptor"/>
    <property type="match status" value="1"/>
</dbReference>
<evidence type="ECO:0000256" key="13">
    <source>
        <dbReference type="ARBA" id="ARBA00023137"/>
    </source>
</evidence>
<dbReference type="InterPro" id="IPR017441">
    <property type="entry name" value="Protein_kinase_ATP_BS"/>
</dbReference>
<keyword evidence="5 21" id="KW-0812">Transmembrane</keyword>
<dbReference type="SMART" id="SM00219">
    <property type="entry name" value="TyrKc"/>
    <property type="match status" value="1"/>
</dbReference>
<dbReference type="GO" id="GO:0043235">
    <property type="term" value="C:receptor complex"/>
    <property type="evidence" value="ECO:0007669"/>
    <property type="project" value="TreeGrafter"/>
</dbReference>
<dbReference type="GO" id="GO:0005524">
    <property type="term" value="F:ATP binding"/>
    <property type="evidence" value="ECO:0007669"/>
    <property type="project" value="UniProtKB-UniRule"/>
</dbReference>
<keyword evidence="7" id="KW-0677">Repeat</keyword>
<keyword evidence="12 21" id="KW-0472">Membrane</keyword>
<dbReference type="AlphaFoldDB" id="A0AAN8XD09"/>
<accession>A0AAN8XD09</accession>
<dbReference type="InterPro" id="IPR028082">
    <property type="entry name" value="Peripla_BP_I"/>
</dbReference>
<keyword evidence="14" id="KW-1015">Disulfide bond</keyword>
<evidence type="ECO:0000256" key="1">
    <source>
        <dbReference type="ARBA" id="ARBA00004167"/>
    </source>
</evidence>
<dbReference type="InterPro" id="IPR008266">
    <property type="entry name" value="Tyr_kinase_AS"/>
</dbReference>
<evidence type="ECO:0000256" key="20">
    <source>
        <dbReference type="PROSITE-ProRule" id="PRU10141"/>
    </source>
</evidence>
<proteinExistence type="predicted"/>
<evidence type="ECO:0000256" key="3">
    <source>
        <dbReference type="ARBA" id="ARBA00022553"/>
    </source>
</evidence>
<evidence type="ECO:0000256" key="4">
    <source>
        <dbReference type="ARBA" id="ARBA00022679"/>
    </source>
</evidence>
<gene>
    <name evidence="24" type="ORF">SK128_007038</name>
</gene>
<dbReference type="EC" id="2.7.10.1" evidence="2"/>
<dbReference type="PRINTS" id="PR00109">
    <property type="entry name" value="TYRKINASE"/>
</dbReference>
<dbReference type="FunFam" id="3.30.200.20:FF:000593">
    <property type="entry name" value="Predicted protein"/>
    <property type="match status" value="1"/>
</dbReference>
<dbReference type="Gene3D" id="1.10.510.10">
    <property type="entry name" value="Transferase(Phosphotransferase) domain 1"/>
    <property type="match status" value="1"/>
</dbReference>
<name>A0AAN8XD09_HALRR</name>
<dbReference type="InterPro" id="IPR020635">
    <property type="entry name" value="Tyr_kinase_cat_dom"/>
</dbReference>
<dbReference type="InterPro" id="IPR011009">
    <property type="entry name" value="Kinase-like_dom_sf"/>
</dbReference>
<dbReference type="Pfam" id="PF01094">
    <property type="entry name" value="ANF_receptor"/>
    <property type="match status" value="1"/>
</dbReference>
<keyword evidence="25" id="KW-1185">Reference proteome</keyword>
<evidence type="ECO:0000256" key="6">
    <source>
        <dbReference type="ARBA" id="ARBA00022729"/>
    </source>
</evidence>
<keyword evidence="16" id="KW-0325">Glycoprotein</keyword>
<evidence type="ECO:0000256" key="7">
    <source>
        <dbReference type="ARBA" id="ARBA00022737"/>
    </source>
</evidence>
<dbReference type="PROSITE" id="PS00107">
    <property type="entry name" value="PROTEIN_KINASE_ATP"/>
    <property type="match status" value="1"/>
</dbReference>
<evidence type="ECO:0000256" key="15">
    <source>
        <dbReference type="ARBA" id="ARBA00023170"/>
    </source>
</evidence>
<dbReference type="SUPFAM" id="SSF56112">
    <property type="entry name" value="Protein kinase-like (PK-like)"/>
    <property type="match status" value="1"/>
</dbReference>
<keyword evidence="4" id="KW-0808">Transferase</keyword>
<evidence type="ECO:0000256" key="8">
    <source>
        <dbReference type="ARBA" id="ARBA00022741"/>
    </source>
</evidence>
<keyword evidence="6 22" id="KW-0732">Signal</keyword>
<keyword evidence="13" id="KW-0829">Tyrosine-protein kinase</keyword>
<dbReference type="CDD" id="cd00192">
    <property type="entry name" value="PTKc"/>
    <property type="match status" value="1"/>
</dbReference>
<evidence type="ECO:0000256" key="2">
    <source>
        <dbReference type="ARBA" id="ARBA00011902"/>
    </source>
</evidence>
<protein>
    <recommendedName>
        <fullName evidence="2">receptor protein-tyrosine kinase</fullName>
        <ecNumber evidence="2">2.7.10.1</ecNumber>
    </recommendedName>
</protein>
<evidence type="ECO:0000256" key="5">
    <source>
        <dbReference type="ARBA" id="ARBA00022692"/>
    </source>
</evidence>
<dbReference type="Gene3D" id="3.30.200.20">
    <property type="entry name" value="Phosphorylase Kinase, domain 1"/>
    <property type="match status" value="1"/>
</dbReference>
<dbReference type="InterPro" id="IPR001245">
    <property type="entry name" value="Ser-Thr/Tyr_kinase_cat_dom"/>
</dbReference>
<dbReference type="InterPro" id="IPR000719">
    <property type="entry name" value="Prot_kinase_dom"/>
</dbReference>
<dbReference type="Gene3D" id="3.40.50.2300">
    <property type="match status" value="2"/>
</dbReference>
<comment type="function">
    <text evidence="19">Receptor for basic fibroblast growth factor.</text>
</comment>
<dbReference type="InterPro" id="IPR001828">
    <property type="entry name" value="ANF_lig-bd_rcpt"/>
</dbReference>
<keyword evidence="15" id="KW-0675">Receptor</keyword>
<keyword evidence="8 20" id="KW-0547">Nucleotide-binding</keyword>
<dbReference type="GO" id="GO:0005886">
    <property type="term" value="C:plasma membrane"/>
    <property type="evidence" value="ECO:0007669"/>
    <property type="project" value="TreeGrafter"/>
</dbReference>
<evidence type="ECO:0000256" key="21">
    <source>
        <dbReference type="SAM" id="Phobius"/>
    </source>
</evidence>
<feature type="signal peptide" evidence="22">
    <location>
        <begin position="1"/>
        <end position="23"/>
    </location>
</feature>
<evidence type="ECO:0000256" key="16">
    <source>
        <dbReference type="ARBA" id="ARBA00023180"/>
    </source>
</evidence>
<feature type="chain" id="PRO_5042923107" description="receptor protein-tyrosine kinase" evidence="22">
    <location>
        <begin position="24"/>
        <end position="1030"/>
    </location>
</feature>
<dbReference type="Pfam" id="PF07714">
    <property type="entry name" value="PK_Tyr_Ser-Thr"/>
    <property type="match status" value="1"/>
</dbReference>
<evidence type="ECO:0000259" key="23">
    <source>
        <dbReference type="PROSITE" id="PS50011"/>
    </source>
</evidence>
<evidence type="ECO:0000256" key="19">
    <source>
        <dbReference type="ARBA" id="ARBA00056965"/>
    </source>
</evidence>
<dbReference type="SUPFAM" id="SSF53822">
    <property type="entry name" value="Periplasmic binding protein-like I"/>
    <property type="match status" value="1"/>
</dbReference>
<keyword evidence="3" id="KW-0597">Phosphoprotein</keyword>
<evidence type="ECO:0000256" key="9">
    <source>
        <dbReference type="ARBA" id="ARBA00022777"/>
    </source>
</evidence>
<dbReference type="InterPro" id="IPR050122">
    <property type="entry name" value="RTK"/>
</dbReference>
<reference evidence="24 25" key="1">
    <citation type="submission" date="2023-11" db="EMBL/GenBank/DDBJ databases">
        <title>Halocaridina rubra genome assembly.</title>
        <authorList>
            <person name="Smith C."/>
        </authorList>
    </citation>
    <scope>NUCLEOTIDE SEQUENCE [LARGE SCALE GENOMIC DNA]</scope>
    <source>
        <strain evidence="24">EP-1</strain>
        <tissue evidence="24">Whole</tissue>
    </source>
</reference>
<feature type="domain" description="Protein kinase" evidence="23">
    <location>
        <begin position="603"/>
        <end position="878"/>
    </location>
</feature>
<feature type="binding site" evidence="20">
    <location>
        <position position="636"/>
    </location>
    <ligand>
        <name>ATP</name>
        <dbReference type="ChEBI" id="CHEBI:30616"/>
    </ligand>
</feature>
<keyword evidence="11 21" id="KW-1133">Transmembrane helix</keyword>
<dbReference type="PROSITE" id="PS00109">
    <property type="entry name" value="PROTEIN_KINASE_TYR"/>
    <property type="match status" value="1"/>
</dbReference>
<dbReference type="GO" id="GO:0004714">
    <property type="term" value="F:transmembrane receptor protein tyrosine kinase activity"/>
    <property type="evidence" value="ECO:0007669"/>
    <property type="project" value="UniProtKB-EC"/>
</dbReference>
<evidence type="ECO:0000256" key="14">
    <source>
        <dbReference type="ARBA" id="ARBA00023157"/>
    </source>
</evidence>
<sequence length="1030" mass="117393">MVKSIYKCKIAVLTTLVFSVAQAVKRYSLQEEDYHKLLLRFNEHISACNSSSSVVFDTEKIIEDIACDWLRETKYQGVEVWRNWLPNNYVEKTALWIAGIFPSIDGLGIYPMPQGGASVVTSGTLPNAAQMAISRINTNTNILHDYEILLMVQAGRCKSEDVMASFINYITLASNSSKYSFEKMIGILGPACSDTVEPLVGVANRFETVVLSYSAEGAIFDEQEKYPSFFRTIPENKMYGSVYLELFKLFEWRQVASLAEHCNKYSEYLKLLDEMLPKEISLSNFRFPRTATRNMTEHLMKVKEKTFRIIIGDFYANTGRQVLCEAYRLNMTAKYNYVWFLPRWFDENWYEIQPNDNLPCNNSMMLEAIDRHMSLGYAYYAPLDSYFHEGITVQEWQEEYIDSYGNKSQHPADYAGYTYDAVWTYAFALDKLLKEERAHVANLHSHKSHKRFVELLRQTDFDGVSGNIKFKSGRAINIMQFVVDQEKSSGDYVKIGQFDPPGDGSNMGRLSLVKSEARFFHGIPTDGIVPPACLFQTFSDVLNVSCDIAIVIVMALIFLVFAIFLIALFFVYKKKFEKIPEQPVWPLGELISLDKWEIPREKVVINRTLGEGVFGTVYGGECQFGESDQWTAVAVKTLKVGSAVEEKLDFFGEAEMMKRFNHKNIIQLLGMCTHQEPVYLIMEFMLYGDLKTYLLARRHLVSDKSLQTEEDEVSSKRLTSMALDACRALAYLAEHRYVHRDVACRNCLVSSERIVKLSDFGMTRPIYESEYYRFNRRGMMPVRWMSPEAIEEGLFTNMSDMWSFGVLLYEIITFGSFPFQGMNNNQVVEFVRSGGTITIPSGVKPQLERILKSCWSKDPYSRPTFNEMLENLTMSPRLITPCLGVPSAAVQMTGTESLEMVIAPPETGYRRRSVPNVRNPSASVVTTYGNESKLHSNEAQFSQQGKLSLAKMPLSKTPGPPISPVSLNSSKWSQLTHENGKGVFMEPLLPQNGAPYFSPFSCYKVKKADKTQTDLHFPTPNRITTVIREE</sequence>
<evidence type="ECO:0000256" key="10">
    <source>
        <dbReference type="ARBA" id="ARBA00022840"/>
    </source>
</evidence>
<dbReference type="PRINTS" id="PR01176">
    <property type="entry name" value="GABABRECEPTR"/>
</dbReference>
<evidence type="ECO:0000256" key="17">
    <source>
        <dbReference type="ARBA" id="ARBA00023319"/>
    </source>
</evidence>
<comment type="subcellular location">
    <subcellularLocation>
        <location evidence="1">Membrane</location>
        <topology evidence="1">Single-pass membrane protein</topology>
    </subcellularLocation>
</comment>
<dbReference type="CDD" id="cd06366">
    <property type="entry name" value="PBP1_GABAb_receptor"/>
    <property type="match status" value="1"/>
</dbReference>
<comment type="caution">
    <text evidence="24">The sequence shown here is derived from an EMBL/GenBank/DDBJ whole genome shotgun (WGS) entry which is preliminary data.</text>
</comment>
<dbReference type="PANTHER" id="PTHR24416:SF489">
    <property type="entry name" value="PROTEIN KINASE DOMAIN-CONTAINING PROTEIN"/>
    <property type="match status" value="1"/>
</dbReference>
<keyword evidence="10 20" id="KW-0067">ATP-binding</keyword>